<evidence type="ECO:0000256" key="5">
    <source>
        <dbReference type="ARBA" id="ARBA00023157"/>
    </source>
</evidence>
<evidence type="ECO:0000256" key="7">
    <source>
        <dbReference type="SAM" id="Phobius"/>
    </source>
</evidence>
<dbReference type="InterPro" id="IPR036179">
    <property type="entry name" value="Ig-like_dom_sf"/>
</dbReference>
<dbReference type="GO" id="GO:0007157">
    <property type="term" value="P:heterophilic cell-cell adhesion via plasma membrane cell adhesion molecules"/>
    <property type="evidence" value="ECO:0007669"/>
    <property type="project" value="TreeGrafter"/>
</dbReference>
<dbReference type="InterPro" id="IPR013783">
    <property type="entry name" value="Ig-like_fold"/>
</dbReference>
<evidence type="ECO:0000256" key="4">
    <source>
        <dbReference type="ARBA" id="ARBA00023136"/>
    </source>
</evidence>
<evidence type="ECO:0000259" key="9">
    <source>
        <dbReference type="PROSITE" id="PS50835"/>
    </source>
</evidence>
<sequence>MGNISRIIVSVIFIQLLHSRLGAAFVSQPPTIKVTANVNGRYFGPRVAEDNTTNNSHLTQQNDNTYIVPSAMGQIVIDCNASYPVMWNLAESDINSEMFPYVHVRTRRFASDLFDATTFNYSTQIILEGPSSTHRFTGNYSCQNTAKRNIRSNVFIYWEGTSLDTLVHSRETITTYLDNTGKVTLPCGISNPKLTFPKLKKQVDRNQRGPFNEIPLNKSVTYNPATGFTLSSLPNPLGVYKCVIDEETTEDIVTILVKNLTSKMTRKQNVTFTYNQETNELVCCTGVGRRAPNIFMMHCDHAVTCQYREHILQPYHYVFQRSSKSKNCASKTVRFYHTVLVRCVGDGIDEYKEMITPVKTSFSPWAFHNKTLKPKIFFSWEQIESQEMVDLEIHPQSQSYNRYDYHSPSDRNNMVLYNNETVEVTCTTSQYYFSEGNYWVIRWKNKTLTAVTERSSLQQYHYLLQSDVLSYTLDPSMEAILCFAPVWNSSVWVIKTQFLYVNETEKPSLLQNETLFFTWVTNETAKEMICESKGTPDPSITWMQGTTEINSNSHNYNVTTTSTKINNTNVVKSVLKVLRVSYSTHGQFVCTSSNYGGSISRSFSITVTEPSSMKTATILLIVSGIVVLILIVLIIVVVRVMKLDQAAIQHLSSVHFKDPATREHAVGADVANTTYDNGKWTNQLIS</sequence>
<dbReference type="Pfam" id="PF07679">
    <property type="entry name" value="I-set"/>
    <property type="match status" value="1"/>
</dbReference>
<feature type="chain" id="PRO_5012488753" evidence="8">
    <location>
        <begin position="25"/>
        <end position="686"/>
    </location>
</feature>
<evidence type="ECO:0000256" key="3">
    <source>
        <dbReference type="ARBA" id="ARBA00022737"/>
    </source>
</evidence>
<feature type="domain" description="Ig-like" evidence="9">
    <location>
        <begin position="507"/>
        <end position="606"/>
    </location>
</feature>
<reference evidence="10 11" key="1">
    <citation type="submission" date="2015-12" db="EMBL/GenBank/DDBJ databases">
        <title>The genome of Folsomia candida.</title>
        <authorList>
            <person name="Faddeeva A."/>
            <person name="Derks M.F."/>
            <person name="Anvar Y."/>
            <person name="Smit S."/>
            <person name="Van Straalen N."/>
            <person name="Roelofs D."/>
        </authorList>
    </citation>
    <scope>NUCLEOTIDE SEQUENCE [LARGE SCALE GENOMIC DNA]</scope>
    <source>
        <strain evidence="10 11">VU population</strain>
        <tissue evidence="10">Whole body</tissue>
    </source>
</reference>
<evidence type="ECO:0000256" key="1">
    <source>
        <dbReference type="ARBA" id="ARBA00004370"/>
    </source>
</evidence>
<keyword evidence="6" id="KW-0325">Glycoprotein</keyword>
<dbReference type="OrthoDB" id="9355041at2759"/>
<evidence type="ECO:0000256" key="8">
    <source>
        <dbReference type="SAM" id="SignalP"/>
    </source>
</evidence>
<keyword evidence="3" id="KW-0677">Repeat</keyword>
<dbReference type="AlphaFoldDB" id="A0A226E4Y3"/>
<evidence type="ECO:0000256" key="6">
    <source>
        <dbReference type="ARBA" id="ARBA00023180"/>
    </source>
</evidence>
<gene>
    <name evidence="10" type="ORF">Fcan01_12427</name>
</gene>
<dbReference type="PANTHER" id="PTHR23277">
    <property type="entry name" value="NECTIN-RELATED"/>
    <property type="match status" value="1"/>
</dbReference>
<proteinExistence type="predicted"/>
<comment type="subcellular location">
    <subcellularLocation>
        <location evidence="1">Membrane</location>
    </subcellularLocation>
</comment>
<protein>
    <submittedName>
        <fullName evidence="10">Vascular endothelial growth factor receptor kdr-like</fullName>
    </submittedName>
</protein>
<dbReference type="GO" id="GO:0007156">
    <property type="term" value="P:homophilic cell adhesion via plasma membrane adhesion molecules"/>
    <property type="evidence" value="ECO:0007669"/>
    <property type="project" value="TreeGrafter"/>
</dbReference>
<keyword evidence="7" id="KW-1133">Transmembrane helix</keyword>
<evidence type="ECO:0000313" key="11">
    <source>
        <dbReference type="Proteomes" id="UP000198287"/>
    </source>
</evidence>
<dbReference type="EMBL" id="LNIX01000006">
    <property type="protein sequence ID" value="OXA52643.1"/>
    <property type="molecule type" value="Genomic_DNA"/>
</dbReference>
<comment type="caution">
    <text evidence="10">The sequence shown here is derived from an EMBL/GenBank/DDBJ whole genome shotgun (WGS) entry which is preliminary data.</text>
</comment>
<dbReference type="InterPro" id="IPR051427">
    <property type="entry name" value="Nectin/Nectin-like"/>
</dbReference>
<dbReference type="Gene3D" id="2.60.40.10">
    <property type="entry name" value="Immunoglobulins"/>
    <property type="match status" value="2"/>
</dbReference>
<keyword evidence="7" id="KW-0812">Transmembrane</keyword>
<dbReference type="PANTHER" id="PTHR23277:SF108">
    <property type="entry name" value="FASCICLIN-3"/>
    <property type="match status" value="1"/>
</dbReference>
<feature type="transmembrane region" description="Helical" evidence="7">
    <location>
        <begin position="618"/>
        <end position="638"/>
    </location>
</feature>
<evidence type="ECO:0000256" key="2">
    <source>
        <dbReference type="ARBA" id="ARBA00022729"/>
    </source>
</evidence>
<dbReference type="PROSITE" id="PS50835">
    <property type="entry name" value="IG_LIKE"/>
    <property type="match status" value="1"/>
</dbReference>
<keyword evidence="11" id="KW-1185">Reference proteome</keyword>
<name>A0A226E4Y3_FOLCA</name>
<dbReference type="Proteomes" id="UP000198287">
    <property type="component" value="Unassembled WGS sequence"/>
</dbReference>
<dbReference type="GO" id="GO:0016020">
    <property type="term" value="C:membrane"/>
    <property type="evidence" value="ECO:0007669"/>
    <property type="project" value="UniProtKB-SubCell"/>
</dbReference>
<dbReference type="PIRSF" id="PIRSF000615">
    <property type="entry name" value="TyrPK_CSF1-R"/>
    <property type="match status" value="1"/>
</dbReference>
<dbReference type="SUPFAM" id="SSF48726">
    <property type="entry name" value="Immunoglobulin"/>
    <property type="match status" value="1"/>
</dbReference>
<organism evidence="10 11">
    <name type="scientific">Folsomia candida</name>
    <name type="common">Springtail</name>
    <dbReference type="NCBI Taxonomy" id="158441"/>
    <lineage>
        <taxon>Eukaryota</taxon>
        <taxon>Metazoa</taxon>
        <taxon>Ecdysozoa</taxon>
        <taxon>Arthropoda</taxon>
        <taxon>Hexapoda</taxon>
        <taxon>Collembola</taxon>
        <taxon>Entomobryomorpha</taxon>
        <taxon>Isotomoidea</taxon>
        <taxon>Isotomidae</taxon>
        <taxon>Proisotominae</taxon>
        <taxon>Folsomia</taxon>
    </lineage>
</organism>
<accession>A0A226E4Y3</accession>
<keyword evidence="2 8" id="KW-0732">Signal</keyword>
<keyword evidence="5" id="KW-1015">Disulfide bond</keyword>
<dbReference type="InterPro" id="IPR013098">
    <property type="entry name" value="Ig_I-set"/>
</dbReference>
<dbReference type="GO" id="GO:0005912">
    <property type="term" value="C:adherens junction"/>
    <property type="evidence" value="ECO:0007669"/>
    <property type="project" value="TreeGrafter"/>
</dbReference>
<dbReference type="InterPro" id="IPR007110">
    <property type="entry name" value="Ig-like_dom"/>
</dbReference>
<feature type="signal peptide" evidence="8">
    <location>
        <begin position="1"/>
        <end position="24"/>
    </location>
</feature>
<keyword evidence="4 7" id="KW-0472">Membrane</keyword>
<keyword evidence="10" id="KW-0675">Receptor</keyword>
<evidence type="ECO:0000313" key="10">
    <source>
        <dbReference type="EMBL" id="OXA52643.1"/>
    </source>
</evidence>